<evidence type="ECO:0000256" key="5">
    <source>
        <dbReference type="ARBA" id="ARBA00023180"/>
    </source>
</evidence>
<protein>
    <submittedName>
        <fullName evidence="11">DNRLRE domain-containing protein</fullName>
    </submittedName>
</protein>
<dbReference type="Gene3D" id="3.80.20.20">
    <property type="entry name" value="Receptor L-domain"/>
    <property type="match status" value="2"/>
</dbReference>
<feature type="domain" description="Receptor L-domain" evidence="7">
    <location>
        <begin position="43"/>
        <end position="131"/>
    </location>
</feature>
<evidence type="ECO:0000313" key="11">
    <source>
        <dbReference type="EMBL" id="QRR01432.1"/>
    </source>
</evidence>
<feature type="chain" id="PRO_5046444670" evidence="6">
    <location>
        <begin position="21"/>
        <end position="736"/>
    </location>
</feature>
<dbReference type="InterPro" id="IPR055372">
    <property type="entry name" value="CBM96"/>
</dbReference>
<feature type="signal peptide" evidence="6">
    <location>
        <begin position="1"/>
        <end position="20"/>
    </location>
</feature>
<keyword evidence="5" id="KW-0325">Glycoprotein</keyword>
<proteinExistence type="predicted"/>
<evidence type="ECO:0000256" key="1">
    <source>
        <dbReference type="ARBA" id="ARBA00004191"/>
    </source>
</evidence>
<dbReference type="InterPro" id="IPR021720">
    <property type="entry name" value="Malectin_dom"/>
</dbReference>
<evidence type="ECO:0000259" key="9">
    <source>
        <dbReference type="Pfam" id="PF18962"/>
    </source>
</evidence>
<comment type="subcellular location">
    <subcellularLocation>
        <location evidence="1">Secreted</location>
        <location evidence="1">Cell wall</location>
    </subcellularLocation>
</comment>
<dbReference type="InterPro" id="IPR000494">
    <property type="entry name" value="Rcpt_L-dom"/>
</dbReference>
<evidence type="ECO:0000313" key="12">
    <source>
        <dbReference type="Proteomes" id="UP000612680"/>
    </source>
</evidence>
<evidence type="ECO:0000259" key="10">
    <source>
        <dbReference type="Pfam" id="PF24517"/>
    </source>
</evidence>
<dbReference type="Proteomes" id="UP000612680">
    <property type="component" value="Chromosome"/>
</dbReference>
<gene>
    <name evidence="11" type="ORF">HWI92_11215</name>
</gene>
<dbReference type="SUPFAM" id="SSF49785">
    <property type="entry name" value="Galactose-binding domain-like"/>
    <property type="match status" value="1"/>
</dbReference>
<keyword evidence="3" id="KW-0964">Secreted</keyword>
<accession>A0ABX7I7B0</accession>
<evidence type="ECO:0000256" key="6">
    <source>
        <dbReference type="SAM" id="SignalP"/>
    </source>
</evidence>
<dbReference type="Pfam" id="PF01030">
    <property type="entry name" value="Recep_L_domain"/>
    <property type="match status" value="1"/>
</dbReference>
<evidence type="ECO:0000256" key="3">
    <source>
        <dbReference type="ARBA" id="ARBA00022525"/>
    </source>
</evidence>
<dbReference type="PANTHER" id="PTHR31018:SF3">
    <property type="entry name" value="RECEPTOR PROTEIN-TYROSINE KINASE"/>
    <property type="match status" value="1"/>
</dbReference>
<feature type="domain" description="Carbohydrate-binding module family 96" evidence="10">
    <location>
        <begin position="451"/>
        <end position="625"/>
    </location>
</feature>
<dbReference type="InterPro" id="IPR036941">
    <property type="entry name" value="Rcpt_L-dom_sf"/>
</dbReference>
<sequence>MKMFLPLVFLLAFATVPAWSQTCSVPVLRTQADVDNFSTAYPGCTVINSDLEISSPTITNLDGLRNVTRVTRSLKITQNPNLTNIAGLSSLTIVDIRLSINNNDNLLTLEGLDHLTSTKNIDVFNNKKLTSISSLSGLNRIFGGLTIASNPALTTLQGLQNISFIGGLDLRKNDNLLNLNGLRRLRQIGETMHIGNNNSLKNLKGLERLETLTSQSSGYIEITGNKALTSISEIGQMESRVPIRITNNPLLSDCAIKIVCSSIPFANATISGNAAGCASTEEVRTSQVCTPQTLVRINAGGQAFTTATQKLFVADQYYAGIDRTSSIASGDILNTTNDVIYRSARSASSFSYNIPVVNELVNVTLHFAETYFGVPGTKGEKGGPGSRQFNVNIEGGRKLTNYDIFAEAGGALRAVQLTIPVSVTDGMLNIDFLTGAADLPRISAIEVTATPTLIPIEDGMVNGGLYKSNNYANSDHLYIRQVPSGGDYANLTWRSYFKFQLPAGKAAITSAKLRVYGHNDDVYDNNPDNTQNTEIHAYGVNNDSWTEKAITGTNAPAASTASLGSVGVNDVLKYYEIDVTSYVNAQRQSGDQTVSLMLDNPANQSTAVTFSSKEGGFYPPQLIYQTTKIVQPTNMTARIGQEEVFPEAQKRQQSTVYPNPIQDQFTVSVSPEHTGPITFEMINTAGKSHFIPAPQNAKPGENTKINIAGESFNTGIYSLKVKSDAFTEVIRILIAE</sequence>
<dbReference type="InterPro" id="IPR051648">
    <property type="entry name" value="CWI-Assembly_Regulator"/>
</dbReference>
<organism evidence="11 12">
    <name type="scientific">Dyadobacter sandarakinus</name>
    <dbReference type="NCBI Taxonomy" id="2747268"/>
    <lineage>
        <taxon>Bacteria</taxon>
        <taxon>Pseudomonadati</taxon>
        <taxon>Bacteroidota</taxon>
        <taxon>Cytophagia</taxon>
        <taxon>Cytophagales</taxon>
        <taxon>Spirosomataceae</taxon>
        <taxon>Dyadobacter</taxon>
    </lineage>
</organism>
<reference evidence="11 12" key="1">
    <citation type="submission" date="2020-06" db="EMBL/GenBank/DDBJ databases">
        <title>Dyadobacter sandarakinus sp. nov., isolated from the soil of the Arctic Yellow River Station.</title>
        <authorList>
            <person name="Zhang Y."/>
            <person name="Peng F."/>
        </authorList>
    </citation>
    <scope>NUCLEOTIDE SEQUENCE [LARGE SCALE GENOMIC DNA]</scope>
    <source>
        <strain evidence="11 12">Q3-56</strain>
    </source>
</reference>
<evidence type="ECO:0000256" key="2">
    <source>
        <dbReference type="ARBA" id="ARBA00022512"/>
    </source>
</evidence>
<dbReference type="Gene3D" id="2.60.120.430">
    <property type="entry name" value="Galactose-binding lectin"/>
    <property type="match status" value="1"/>
</dbReference>
<dbReference type="Pfam" id="PF18962">
    <property type="entry name" value="Por_Secre_tail"/>
    <property type="match status" value="1"/>
</dbReference>
<keyword evidence="12" id="KW-1185">Reference proteome</keyword>
<dbReference type="EMBL" id="CP056775">
    <property type="protein sequence ID" value="QRR01432.1"/>
    <property type="molecule type" value="Genomic_DNA"/>
</dbReference>
<dbReference type="SUPFAM" id="SSF52058">
    <property type="entry name" value="L domain-like"/>
    <property type="match status" value="2"/>
</dbReference>
<dbReference type="Pfam" id="PF11721">
    <property type="entry name" value="Malectin"/>
    <property type="match status" value="1"/>
</dbReference>
<evidence type="ECO:0000259" key="8">
    <source>
        <dbReference type="Pfam" id="PF11721"/>
    </source>
</evidence>
<dbReference type="NCBIfam" id="NF033679">
    <property type="entry name" value="DNRLRE_dom"/>
    <property type="match status" value="1"/>
</dbReference>
<keyword evidence="4 6" id="KW-0732">Signal</keyword>
<name>A0ABX7I7B0_9BACT</name>
<evidence type="ECO:0000256" key="4">
    <source>
        <dbReference type="ARBA" id="ARBA00022729"/>
    </source>
</evidence>
<dbReference type="RefSeq" id="WP_204663744.1">
    <property type="nucleotide sequence ID" value="NZ_CP056775.1"/>
</dbReference>
<dbReference type="PANTHER" id="PTHR31018">
    <property type="entry name" value="SPORULATION-SPECIFIC PROTEIN-RELATED"/>
    <property type="match status" value="1"/>
</dbReference>
<dbReference type="InterPro" id="IPR026444">
    <property type="entry name" value="Secre_tail"/>
</dbReference>
<feature type="domain" description="Malectin" evidence="8">
    <location>
        <begin position="294"/>
        <end position="445"/>
    </location>
</feature>
<dbReference type="Pfam" id="PF24517">
    <property type="entry name" value="CBM96"/>
    <property type="match status" value="1"/>
</dbReference>
<dbReference type="InterPro" id="IPR008979">
    <property type="entry name" value="Galactose-bd-like_sf"/>
</dbReference>
<dbReference type="NCBIfam" id="TIGR04183">
    <property type="entry name" value="Por_Secre_tail"/>
    <property type="match status" value="1"/>
</dbReference>
<evidence type="ECO:0000259" key="7">
    <source>
        <dbReference type="Pfam" id="PF01030"/>
    </source>
</evidence>
<feature type="domain" description="Secretion system C-terminal sorting" evidence="9">
    <location>
        <begin position="656"/>
        <end position="729"/>
    </location>
</feature>
<keyword evidence="2" id="KW-0134">Cell wall</keyword>